<gene>
    <name evidence="2" type="ORF">CLPU_1c01190</name>
</gene>
<protein>
    <submittedName>
        <fullName evidence="2">Putative membrane protein</fullName>
    </submittedName>
</protein>
<keyword evidence="1" id="KW-0472">Membrane</keyword>
<dbReference type="AlphaFoldDB" id="A0A0L0WES5"/>
<keyword evidence="1" id="KW-1133">Transmembrane helix</keyword>
<feature type="transmembrane region" description="Helical" evidence="1">
    <location>
        <begin position="187"/>
        <end position="209"/>
    </location>
</feature>
<dbReference type="InterPro" id="IPR024529">
    <property type="entry name" value="ECF_trnsprt_substrate-spec"/>
</dbReference>
<dbReference type="NCBIfam" id="TIGR04518">
    <property type="entry name" value="ECF_S_folT_fam"/>
    <property type="match status" value="1"/>
</dbReference>
<feature type="transmembrane region" description="Helical" evidence="1">
    <location>
        <begin position="78"/>
        <end position="101"/>
    </location>
</feature>
<dbReference type="Gene3D" id="1.10.1760.20">
    <property type="match status" value="2"/>
</dbReference>
<comment type="caution">
    <text evidence="2">The sequence shown here is derived from an EMBL/GenBank/DDBJ whole genome shotgun (WGS) entry which is preliminary data.</text>
</comment>
<evidence type="ECO:0000313" key="3">
    <source>
        <dbReference type="Proteomes" id="UP000037267"/>
    </source>
</evidence>
<dbReference type="Pfam" id="PF12822">
    <property type="entry name" value="ECF_trnsprt"/>
    <property type="match status" value="1"/>
</dbReference>
<dbReference type="GO" id="GO:0022857">
    <property type="term" value="F:transmembrane transporter activity"/>
    <property type="evidence" value="ECO:0007669"/>
    <property type="project" value="InterPro"/>
</dbReference>
<evidence type="ECO:0000313" key="2">
    <source>
        <dbReference type="EMBL" id="KNF09954.1"/>
    </source>
</evidence>
<dbReference type="Proteomes" id="UP000037267">
    <property type="component" value="Unassembled WGS sequence"/>
</dbReference>
<dbReference type="OrthoDB" id="4624at2"/>
<sequence>MKKISVSTLVTASLLTTISIVLTRVLSVMLPIAGTSSLRIDFGSIPIIITGILFGPIVGGFSGLVADVVGLIINAQGIPFPGFTISSMLWGIIPGIIYMFIKSKNSRINFNIINTIFILIISTGVVKLLYNQNIITFKNSMLYFYNNRIPNIIIAIYVIVILVLIMTPIIVSMRIKESKSIYSIDKILFTVTVSYVVISMGLNTLWLSIMFKKGFMILFPIRVLASVINIPISSVIIFTLSKYFKYSNR</sequence>
<dbReference type="STRING" id="1503.CLPU_1c01190"/>
<dbReference type="EMBL" id="LGSS01000001">
    <property type="protein sequence ID" value="KNF09954.1"/>
    <property type="molecule type" value="Genomic_DNA"/>
</dbReference>
<evidence type="ECO:0000256" key="1">
    <source>
        <dbReference type="SAM" id="Phobius"/>
    </source>
</evidence>
<feature type="transmembrane region" description="Helical" evidence="1">
    <location>
        <begin position="108"/>
        <end position="129"/>
    </location>
</feature>
<dbReference type="RefSeq" id="WP_050353691.1">
    <property type="nucleotide sequence ID" value="NZ_LGSS01000001.1"/>
</dbReference>
<proteinExistence type="predicted"/>
<keyword evidence="3" id="KW-1185">Reference proteome</keyword>
<feature type="transmembrane region" description="Helical" evidence="1">
    <location>
        <begin position="12"/>
        <end position="33"/>
    </location>
</feature>
<reference evidence="3" key="1">
    <citation type="submission" date="2015-07" db="EMBL/GenBank/DDBJ databases">
        <title>Draft genome sequence of the purine-degrading Gottschalkia purinilyticum DSM 1384 (formerly Clostridium purinilyticum).</title>
        <authorList>
            <person name="Poehlein A."/>
            <person name="Schiel-Bengelsdorf B."/>
            <person name="Bengelsdorf F.R."/>
            <person name="Daniel R."/>
            <person name="Duerre P."/>
        </authorList>
    </citation>
    <scope>NUCLEOTIDE SEQUENCE [LARGE SCALE GENOMIC DNA]</scope>
    <source>
        <strain evidence="3">DSM 1384</strain>
    </source>
</reference>
<feature type="transmembrane region" description="Helical" evidence="1">
    <location>
        <begin position="149"/>
        <end position="175"/>
    </location>
</feature>
<dbReference type="InterPro" id="IPR030949">
    <property type="entry name" value="ECF_S_folate_fam"/>
</dbReference>
<accession>A0A0L0WES5</accession>
<name>A0A0L0WES5_GOTPU</name>
<organism evidence="2 3">
    <name type="scientific">Gottschalkia purinilytica</name>
    <name type="common">Clostridium purinilyticum</name>
    <dbReference type="NCBI Taxonomy" id="1503"/>
    <lineage>
        <taxon>Bacteria</taxon>
        <taxon>Bacillati</taxon>
        <taxon>Bacillota</taxon>
        <taxon>Tissierellia</taxon>
        <taxon>Tissierellales</taxon>
        <taxon>Gottschalkiaceae</taxon>
        <taxon>Gottschalkia</taxon>
    </lineage>
</organism>
<keyword evidence="1" id="KW-0812">Transmembrane</keyword>
<feature type="transmembrane region" description="Helical" evidence="1">
    <location>
        <begin position="215"/>
        <end position="240"/>
    </location>
</feature>
<feature type="transmembrane region" description="Helical" evidence="1">
    <location>
        <begin position="45"/>
        <end position="66"/>
    </location>
</feature>